<dbReference type="Gene3D" id="4.10.220.110">
    <property type="match status" value="1"/>
</dbReference>
<dbReference type="NCBIfam" id="TIGR03361">
    <property type="entry name" value="VI_Rhs_Vgr"/>
    <property type="match status" value="1"/>
</dbReference>
<proteinExistence type="inferred from homology"/>
<dbReference type="InterPro" id="IPR037026">
    <property type="entry name" value="Vgr_OB-fold_dom_sf"/>
</dbReference>
<evidence type="ECO:0000313" key="4">
    <source>
        <dbReference type="EMBL" id="GHB50104.1"/>
    </source>
</evidence>
<dbReference type="Gene3D" id="2.40.50.230">
    <property type="entry name" value="Gp5 N-terminal domain"/>
    <property type="match status" value="1"/>
</dbReference>
<comment type="caution">
    <text evidence="4">The sequence shown here is derived from an EMBL/GenBank/DDBJ whole genome shotgun (WGS) entry which is preliminary data.</text>
</comment>
<dbReference type="InterPro" id="IPR054030">
    <property type="entry name" value="Gp5_Vgr_C"/>
</dbReference>
<evidence type="ECO:0000256" key="1">
    <source>
        <dbReference type="ARBA" id="ARBA00005558"/>
    </source>
</evidence>
<organism evidence="4 5">
    <name type="scientific">Pseudovibrio japonicus</name>
    <dbReference type="NCBI Taxonomy" id="366534"/>
    <lineage>
        <taxon>Bacteria</taxon>
        <taxon>Pseudomonadati</taxon>
        <taxon>Pseudomonadota</taxon>
        <taxon>Alphaproteobacteria</taxon>
        <taxon>Hyphomicrobiales</taxon>
        <taxon>Stappiaceae</taxon>
        <taxon>Pseudovibrio</taxon>
    </lineage>
</organism>
<protein>
    <recommendedName>
        <fullName evidence="6">Gp5/Type VI secretion system Vgr protein OB-fold domain-containing protein</fullName>
    </recommendedName>
</protein>
<gene>
    <name evidence="4" type="ORF">GCM10007094_44210</name>
</gene>
<dbReference type="SUPFAM" id="SSF69255">
    <property type="entry name" value="gp5 N-terminal domain-like"/>
    <property type="match status" value="1"/>
</dbReference>
<evidence type="ECO:0000313" key="5">
    <source>
        <dbReference type="Proteomes" id="UP000637980"/>
    </source>
</evidence>
<dbReference type="Pfam" id="PF22178">
    <property type="entry name" value="Gp5_trimer_C"/>
    <property type="match status" value="1"/>
</dbReference>
<dbReference type="Pfam" id="PF05954">
    <property type="entry name" value="Phage_GPD"/>
    <property type="match status" value="1"/>
</dbReference>
<evidence type="ECO:0000259" key="2">
    <source>
        <dbReference type="Pfam" id="PF04717"/>
    </source>
</evidence>
<dbReference type="SUPFAM" id="SSF69349">
    <property type="entry name" value="Phage fibre proteins"/>
    <property type="match status" value="1"/>
</dbReference>
<dbReference type="Gene3D" id="3.55.50.10">
    <property type="entry name" value="Baseplate protein-like domains"/>
    <property type="match status" value="1"/>
</dbReference>
<evidence type="ECO:0000259" key="3">
    <source>
        <dbReference type="Pfam" id="PF22178"/>
    </source>
</evidence>
<keyword evidence="5" id="KW-1185">Reference proteome</keyword>
<name>A0ABQ3EQ08_9HYPH</name>
<dbReference type="NCBIfam" id="TIGR01646">
    <property type="entry name" value="vgr_GE"/>
    <property type="match status" value="1"/>
</dbReference>
<accession>A0ABQ3EQ08</accession>
<evidence type="ECO:0008006" key="6">
    <source>
        <dbReference type="Google" id="ProtNLM"/>
    </source>
</evidence>
<dbReference type="SUPFAM" id="SSF69279">
    <property type="entry name" value="Phage tail proteins"/>
    <property type="match status" value="2"/>
</dbReference>
<dbReference type="Proteomes" id="UP000637980">
    <property type="component" value="Unassembled WGS sequence"/>
</dbReference>
<sequence length="655" mass="70706">MNGNTVGEESETSATLDIDGTTYVVVGAKLDEYISRVPRYEIVVLEGDTSLSNLIGKACLLNFSQAIHIDGVTPRTFSGIVIEAKRVLSADGTTQLALVVSPKFGVLSLSRYSAIYQKKNTLDVWRQVLKRNKLDDIKLTGSTTSQVRETCIQYEENDLDFCERLLAEEGYVYFFSDGKDADKLVVHNPSNPFPSPGGTVTFEDVQGIADKGVFQARSLEHHQVFRPATTEYATYDPGKAKTAKSGTKSSSSVTSRGKPVVYRYVPLPHGSTSSAVLKRFAAAEQTAEVSMRGTTDYPSLYLGQSVQLASSAASKFPKKLTVVGFTYNWRQGEIPLATFEALPSDMPLQPPYKPKPKMAGVHNAIVTGAKAGEPACDEQGRVKVKFFWDLSDATDNTSGYIRVAESFAGNGTGSLFLPRAGHEVLVSFINADPDLPVITGQIYNEKNKPPFAARNTTKSGIISKLGKKTNQLEFEDKSGSELLGLRAAKDFELEVEENVVRNIKKLDTTTIGETAKLIVNKDHLTEVKQKTELSTKDRVVKTSGTDELSARQVEISADTKIVLKVGSSKVEISNSGVKISAPQVSIDGKSKTSISSSGPLSLKGLSSKLEATTKCDVKGLQVNVAGQVQVAVKAPLGQVSAQGPLMLKGLPMMIN</sequence>
<feature type="domain" description="Gp5/Type VI secretion system Vgr protein OB-fold" evidence="2">
    <location>
        <begin position="377"/>
        <end position="443"/>
    </location>
</feature>
<reference evidence="5" key="1">
    <citation type="journal article" date="2019" name="Int. J. Syst. Evol. Microbiol.">
        <title>The Global Catalogue of Microorganisms (GCM) 10K type strain sequencing project: providing services to taxonomists for standard genome sequencing and annotation.</title>
        <authorList>
            <consortium name="The Broad Institute Genomics Platform"/>
            <consortium name="The Broad Institute Genome Sequencing Center for Infectious Disease"/>
            <person name="Wu L."/>
            <person name="Ma J."/>
        </authorList>
    </citation>
    <scope>NUCLEOTIDE SEQUENCE [LARGE SCALE GENOMIC DNA]</scope>
    <source>
        <strain evidence="5">KCTC 12861</strain>
    </source>
</reference>
<dbReference type="InterPro" id="IPR006533">
    <property type="entry name" value="T6SS_Vgr_RhsGE"/>
</dbReference>
<dbReference type="EMBL" id="BMXE01000013">
    <property type="protein sequence ID" value="GHB50104.1"/>
    <property type="molecule type" value="Genomic_DNA"/>
</dbReference>
<dbReference type="InterPro" id="IPR017847">
    <property type="entry name" value="T6SS_RhsGE_Vgr_subset"/>
</dbReference>
<dbReference type="Gene3D" id="2.30.110.50">
    <property type="match status" value="1"/>
</dbReference>
<comment type="similarity">
    <text evidence="1">Belongs to the VgrG protein family.</text>
</comment>
<dbReference type="InterPro" id="IPR006531">
    <property type="entry name" value="Gp5/Vgr_OB"/>
</dbReference>
<feature type="domain" description="Gp5/Type VI secretion system Vgr C-terminal trimerisation" evidence="3">
    <location>
        <begin position="463"/>
        <end position="546"/>
    </location>
</feature>
<dbReference type="Pfam" id="PF04717">
    <property type="entry name" value="Phage_base_V"/>
    <property type="match status" value="1"/>
</dbReference>